<keyword evidence="13 17" id="KW-0411">Iron-sulfur</keyword>
<dbReference type="InterPro" id="IPR029703">
    <property type="entry name" value="POL2"/>
</dbReference>
<dbReference type="OrthoDB" id="735755at2759"/>
<dbReference type="Gene3D" id="1.10.132.60">
    <property type="entry name" value="DNA polymerase family B, C-terminal domain"/>
    <property type="match status" value="1"/>
</dbReference>
<dbReference type="PANTHER" id="PTHR10670">
    <property type="entry name" value="DNA POLYMERASE EPSILON CATALYTIC SUBUNIT A"/>
    <property type="match status" value="1"/>
</dbReference>
<keyword evidence="7 17" id="KW-0235">DNA replication</keyword>
<name>A0A8T0X6G2_PANVG</name>
<dbReference type="InterPro" id="IPR055191">
    <property type="entry name" value="POL2_thumb"/>
</dbReference>
<organism evidence="20 21">
    <name type="scientific">Panicum virgatum</name>
    <name type="common">Blackwell switchgrass</name>
    <dbReference type="NCBI Taxonomy" id="38727"/>
    <lineage>
        <taxon>Eukaryota</taxon>
        <taxon>Viridiplantae</taxon>
        <taxon>Streptophyta</taxon>
        <taxon>Embryophyta</taxon>
        <taxon>Tracheophyta</taxon>
        <taxon>Spermatophyta</taxon>
        <taxon>Magnoliopsida</taxon>
        <taxon>Liliopsida</taxon>
        <taxon>Poales</taxon>
        <taxon>Poaceae</taxon>
        <taxon>PACMAD clade</taxon>
        <taxon>Panicoideae</taxon>
        <taxon>Panicodae</taxon>
        <taxon>Paniceae</taxon>
        <taxon>Panicinae</taxon>
        <taxon>Panicum</taxon>
        <taxon>Panicum sect. Hiantes</taxon>
    </lineage>
</organism>
<accession>A0A8T0X6G2</accession>
<evidence type="ECO:0000256" key="8">
    <source>
        <dbReference type="ARBA" id="ARBA00022723"/>
    </source>
</evidence>
<dbReference type="Pfam" id="PF08490">
    <property type="entry name" value="DUF1744"/>
    <property type="match status" value="1"/>
</dbReference>
<comment type="similarity">
    <text evidence="3 17">Belongs to the DNA polymerase type-B family.</text>
</comment>
<dbReference type="PANTHER" id="PTHR10670:SF0">
    <property type="entry name" value="DNA POLYMERASE EPSILON CATALYTIC SUBUNIT A"/>
    <property type="match status" value="1"/>
</dbReference>
<dbReference type="GO" id="GO:0006287">
    <property type="term" value="P:base-excision repair, gap-filling"/>
    <property type="evidence" value="ECO:0007669"/>
    <property type="project" value="TreeGrafter"/>
</dbReference>
<evidence type="ECO:0000256" key="5">
    <source>
        <dbReference type="ARBA" id="ARBA00022679"/>
    </source>
</evidence>
<feature type="compositionally biased region" description="Polar residues" evidence="18">
    <location>
        <begin position="1211"/>
        <end position="1235"/>
    </location>
</feature>
<dbReference type="FunFam" id="3.90.1600.10:FF:000006">
    <property type="entry name" value="DNA polymerase epsilon catalytic subunit"/>
    <property type="match status" value="1"/>
</dbReference>
<dbReference type="InterPro" id="IPR006172">
    <property type="entry name" value="DNA-dir_DNA_pol_B"/>
</dbReference>
<keyword evidence="12 17" id="KW-0408">Iron</keyword>
<dbReference type="EMBL" id="CM029038">
    <property type="protein sequence ID" value="KAG2651159.1"/>
    <property type="molecule type" value="Genomic_DNA"/>
</dbReference>
<comment type="cofactor">
    <cofactor evidence="1 17">
        <name>[4Fe-4S] cluster</name>
        <dbReference type="ChEBI" id="CHEBI:49883"/>
    </cofactor>
</comment>
<dbReference type="Gene3D" id="3.30.420.10">
    <property type="entry name" value="Ribonuclease H-like superfamily/Ribonuclease H"/>
    <property type="match status" value="1"/>
</dbReference>
<dbReference type="Pfam" id="PF23250">
    <property type="entry name" value="zf_DPOE_2"/>
    <property type="match status" value="1"/>
</dbReference>
<dbReference type="InterPro" id="IPR012337">
    <property type="entry name" value="RNaseH-like_sf"/>
</dbReference>
<comment type="subcellular location">
    <subcellularLocation>
        <location evidence="2 17">Nucleus</location>
    </subcellularLocation>
</comment>
<keyword evidence="8 17" id="KW-0479">Metal-binding</keyword>
<keyword evidence="10 17" id="KW-0862">Zinc</keyword>
<dbReference type="SMART" id="SM01159">
    <property type="entry name" value="DUF1744"/>
    <property type="match status" value="1"/>
</dbReference>
<dbReference type="Pfam" id="PF22912">
    <property type="entry name" value="zf-DPOE"/>
    <property type="match status" value="1"/>
</dbReference>
<evidence type="ECO:0000256" key="15">
    <source>
        <dbReference type="ARBA" id="ARBA00023242"/>
    </source>
</evidence>
<keyword evidence="11 17" id="KW-0239">DNA-directed DNA polymerase</keyword>
<evidence type="ECO:0000256" key="11">
    <source>
        <dbReference type="ARBA" id="ARBA00022932"/>
    </source>
</evidence>
<evidence type="ECO:0000256" key="14">
    <source>
        <dbReference type="ARBA" id="ARBA00023125"/>
    </source>
</evidence>
<evidence type="ECO:0000256" key="4">
    <source>
        <dbReference type="ARBA" id="ARBA00022485"/>
    </source>
</evidence>
<evidence type="ECO:0000256" key="3">
    <source>
        <dbReference type="ARBA" id="ARBA00005755"/>
    </source>
</evidence>
<evidence type="ECO:0000256" key="17">
    <source>
        <dbReference type="RuleBase" id="RU365029"/>
    </source>
</evidence>
<keyword evidence="9 17" id="KW-0863">Zinc-finger</keyword>
<comment type="catalytic activity">
    <reaction evidence="16 17">
        <text>DNA(n) + a 2'-deoxyribonucleoside 5'-triphosphate = DNA(n+1) + diphosphate</text>
        <dbReference type="Rhea" id="RHEA:22508"/>
        <dbReference type="Rhea" id="RHEA-COMP:17339"/>
        <dbReference type="Rhea" id="RHEA-COMP:17340"/>
        <dbReference type="ChEBI" id="CHEBI:33019"/>
        <dbReference type="ChEBI" id="CHEBI:61560"/>
        <dbReference type="ChEBI" id="CHEBI:173112"/>
        <dbReference type="EC" id="2.7.7.7"/>
    </reaction>
</comment>
<dbReference type="Pfam" id="PF03104">
    <property type="entry name" value="DNA_pol_B_exo1"/>
    <property type="match status" value="1"/>
</dbReference>
<keyword evidence="15 17" id="KW-0539">Nucleus</keyword>
<keyword evidence="14 17" id="KW-0238">DNA-binding</keyword>
<dbReference type="Pfam" id="PF22634">
    <property type="entry name" value="POL2_thumb"/>
    <property type="match status" value="1"/>
</dbReference>
<dbReference type="FunFam" id="1.10.132.60:FF:000002">
    <property type="entry name" value="DNA polymerase epsilon catalytic subunit"/>
    <property type="match status" value="1"/>
</dbReference>
<dbReference type="FunFam" id="1.10.287.690:FF:000005">
    <property type="entry name" value="DNA polymerase epsilon catalytic subunit"/>
    <property type="match status" value="1"/>
</dbReference>
<dbReference type="SUPFAM" id="SSF56672">
    <property type="entry name" value="DNA/RNA polymerases"/>
    <property type="match status" value="1"/>
</dbReference>
<comment type="function">
    <text evidence="17">DNA polymerase II participates in chromosomal DNA replication.</text>
</comment>
<dbReference type="GO" id="GO:0006272">
    <property type="term" value="P:leading strand elongation"/>
    <property type="evidence" value="ECO:0007669"/>
    <property type="project" value="TreeGrafter"/>
</dbReference>
<evidence type="ECO:0000256" key="2">
    <source>
        <dbReference type="ARBA" id="ARBA00004123"/>
    </source>
</evidence>
<evidence type="ECO:0000256" key="10">
    <source>
        <dbReference type="ARBA" id="ARBA00022833"/>
    </source>
</evidence>
<dbReference type="GO" id="GO:0051539">
    <property type="term" value="F:4 iron, 4 sulfur cluster binding"/>
    <property type="evidence" value="ECO:0007669"/>
    <property type="project" value="UniProtKB-KW"/>
</dbReference>
<dbReference type="Proteomes" id="UP000823388">
    <property type="component" value="Chromosome 1N"/>
</dbReference>
<evidence type="ECO:0000259" key="19">
    <source>
        <dbReference type="SMART" id="SM01159"/>
    </source>
</evidence>
<dbReference type="Gene3D" id="3.90.1600.10">
    <property type="entry name" value="Palm domain of DNA polymerase"/>
    <property type="match status" value="1"/>
</dbReference>
<evidence type="ECO:0000256" key="1">
    <source>
        <dbReference type="ARBA" id="ARBA00001966"/>
    </source>
</evidence>
<evidence type="ECO:0000256" key="13">
    <source>
        <dbReference type="ARBA" id="ARBA00023014"/>
    </source>
</evidence>
<dbReference type="InterPro" id="IPR023211">
    <property type="entry name" value="DNA_pol_palm_dom_sf"/>
</dbReference>
<keyword evidence="4 17" id="KW-0004">4Fe-4S</keyword>
<dbReference type="InterPro" id="IPR036397">
    <property type="entry name" value="RNaseH_sf"/>
</dbReference>
<dbReference type="EC" id="2.7.7.7" evidence="17"/>
<keyword evidence="21" id="KW-1185">Reference proteome</keyword>
<evidence type="ECO:0000256" key="6">
    <source>
        <dbReference type="ARBA" id="ARBA00022695"/>
    </source>
</evidence>
<dbReference type="SMART" id="SM00486">
    <property type="entry name" value="POLBc"/>
    <property type="match status" value="1"/>
</dbReference>
<dbReference type="SUPFAM" id="SSF53098">
    <property type="entry name" value="Ribonuclease H-like"/>
    <property type="match status" value="1"/>
</dbReference>
<reference evidence="20" key="1">
    <citation type="submission" date="2020-05" db="EMBL/GenBank/DDBJ databases">
        <title>WGS assembly of Panicum virgatum.</title>
        <authorList>
            <person name="Lovell J.T."/>
            <person name="Jenkins J."/>
            <person name="Shu S."/>
            <person name="Juenger T.E."/>
            <person name="Schmutz J."/>
        </authorList>
    </citation>
    <scope>NUCLEOTIDE SEQUENCE</scope>
    <source>
        <strain evidence="20">AP13</strain>
    </source>
</reference>
<dbReference type="GO" id="GO:0045004">
    <property type="term" value="P:DNA replication proofreading"/>
    <property type="evidence" value="ECO:0007669"/>
    <property type="project" value="TreeGrafter"/>
</dbReference>
<keyword evidence="6 17" id="KW-0548">Nucleotidyltransferase</keyword>
<dbReference type="InterPro" id="IPR006133">
    <property type="entry name" value="DNA-dir_DNA_pol_B_exonuc"/>
</dbReference>
<proteinExistence type="inferred from homology"/>
<feature type="region of interest" description="Disordered" evidence="18">
    <location>
        <begin position="1203"/>
        <end position="1235"/>
    </location>
</feature>
<dbReference type="GO" id="GO:0008622">
    <property type="term" value="C:epsilon DNA polymerase complex"/>
    <property type="evidence" value="ECO:0007669"/>
    <property type="project" value="InterPro"/>
</dbReference>
<feature type="domain" description="DNA polymerase epsilon catalytic subunit A C-terminal" evidence="19">
    <location>
        <begin position="1516"/>
        <end position="1895"/>
    </location>
</feature>
<evidence type="ECO:0000256" key="9">
    <source>
        <dbReference type="ARBA" id="ARBA00022771"/>
    </source>
</evidence>
<sequence>MSGRRRPAAGGGGGGGGGGNWRRSGSAAAKEQRLRLGAEELLESRLGFAPYTDGERRLGWLLTFSPSSWEDEDTGKIYSCVDLYFVSQDGSTFKVKNKFRPYFYAATKDKMELEVEAYIRRRYEGEISDIEIVEKEDLDLKNHLSGLKRKYLKLQFDTVQQLMRVRNDLLYVVEKNEEKLDAMEAFETIHGVKRVERPQDYINYIIDLREYDVPYHVRFAIDNDVRCGQWYNVSVSGSDVLLQRREDLLQRAEVHVCAFDIETTKLPLKFPDAEYDTVMMISYMIDGQGYLIINRECVGEDIEDLEYTPKPEYEGHFRVKNVPTELDLLKAWFAHMQEVKPGIYVTYNGDFFDWPFLEKRAAHHGMKMNEEIGFQCDNNQGECRAKFSCHLDCFAWVKRDSYLPQGSQGLKAVTKAKLGYDPLEVNPEDMVRFAMEQPQTMASYSVSDAVATYYLYMTYVHPFIFSLATIIPMSPDEVLRKGSGTLCEMLLMVQAFKANVICPNKHQADLEKFYNNRLLESETYIGGHVECLETGVFRSDLPTKFQLEPSAYEQLIGNLDRDLQYAISVEGKLDIGSVTNYDEVKDAIKQKLVSLRDHPIREERPLIYHLDVAAMYPNIILTNRLQPPSIVTDVDCTACDFNRPGKNCLRKLEWVWRGETYMAKKNDYYHIKRQIESELIQFGGIASSKPFLDLSKPEHLLKLKDRLKKYCQKVHKRVVDKPITEVREAGICMRENSFYVDTVRSFRDRRYEYKGLNKTWKGKLAEAKASGNSMKIQEAQDMVVLYDSLQLAHKCILNSFYGYVMRKGARWYSMEMAGVVTYTGAKIIQNARLLVEKIGRPLELDTDGIWCVLPGSFPENFTFKTKAGKKLTISYPCVMLNVDVARNNTNDQYQTLKDPVNKLYATHSECSIEFEVDGPYKAMILPASKEEGILIKKRYAVFNEDGTLAELKGFEIKRRGELKLIKVFQAEVFDKFLHGSTLEECYSAVASVANRWLDLLDNQGIDVADSELLDFISESSTMSKSLVDYGEQKSCAVTTAKRLAEFLGDSMVKDKGLHCQYIVAREPQGTPVSERAVPVAIFETDPEIAKHYLRKWCRISSDASIRSIVDWSYYKQRLSSAIQKIITIPAAMQKISNPVPRVLHPDWLHKKVREKDDRFRQRKLRDIFSPLAKDEGMQNLNRAGDMEDLLMSNKDLRKNSSQALDIDKENNPNGASMGAGSNNSRKQQNSITGLNVPLSSRIQNVAADETIDRSIDYQGWLDAKKRKWKHVREQKKRRRLGAATTFDGPTNTLLSSRNVSQLPGNSRNRATFFQKQELALFRSHWQIIQLASSTTAGRIFAWVVAEGIMFKIPINVPRVFYLNSKAPVTEEFPGRRVKKILPHGRPCFNLIEVVTTEEQFRAEGKKLAAHLAEPDIEGIYETKIPPELNAVLQIGCVCKVDKSAKKRNIQDGWDLAELQMKTTAECSYLEQTVSFFYLYHSLSEGRAVYVFYFPTSFRILAVVVNPFRNKEISPSFLEKQFRDACQALGSVPENLTFHVDYQTSIDAGTKYVQRMLLEYRQQHPGPVIGIIECPKLQVIKAAVRALDDFPCVTIPSNARDNNYQALGWQATAGRTSMQRCVASTQWFNERISLARYAHVPLGNFELDWLLFTADVFFSRALRDQQQVLWISDDGIPDLGGTYEGDTCFADEVIQPALTYPSAYRRVSVELKIHHLAVNSLLKSSQVDEMDGGSISSFGNDMPPGPHATETDFDDASLCLPAFQVLKQLIQRCVSDAVSSGNVFADAILQHLYRWLCSPQSKLHDPALHRLLHNVMKKVFALLLAEFRKLGANVIFANFSKIIIDTGKVDLASAHAYCDSLLKTLQTRDLFEWIELEPLHFWHSLLFMDQYNYGGIQAKTQNVDSSDGDNDIDIVSSWNIAEYLPKDTQDHFVLIVSEFLYIPWKFMKEQIATQAIIRDDTSCTPSITVMAAENLEGQVIEHLRDKISTYFADKLLRTVSDILHHFKGKSKSELDEPASRESDPHTHKGDAALEFIKHICAVLALDQNVQHDILRMRKNLLKLVRVKEFAPEAQFQDPCASFTLPNVICSYCNDCRDLDLCRDSTLQGQEWRCAVPQCGQPYHREQMENALLQVVRQRERLYHLQDLVCLRCRQVKAAHLSDQCSCGGSFRCKEESSYFLSKMRVFLNVAVSQKFQLLQDCVEWILEVR</sequence>
<feature type="compositionally biased region" description="Gly residues" evidence="18">
    <location>
        <begin position="9"/>
        <end position="20"/>
    </location>
</feature>
<evidence type="ECO:0000256" key="12">
    <source>
        <dbReference type="ARBA" id="ARBA00023004"/>
    </source>
</evidence>
<dbReference type="GO" id="GO:0003677">
    <property type="term" value="F:DNA binding"/>
    <property type="evidence" value="ECO:0007669"/>
    <property type="project" value="UniProtKB-KW"/>
</dbReference>
<dbReference type="GO" id="GO:0003887">
    <property type="term" value="F:DNA-directed DNA polymerase activity"/>
    <property type="evidence" value="ECO:0007669"/>
    <property type="project" value="UniProtKB-KW"/>
</dbReference>
<dbReference type="InterPro" id="IPR013697">
    <property type="entry name" value="DNA_pol_e_suA_C"/>
</dbReference>
<dbReference type="CDD" id="cd05779">
    <property type="entry name" value="DNA_polB_epsilon_exo"/>
    <property type="match status" value="1"/>
</dbReference>
<gene>
    <name evidence="20" type="ORF">PVAP13_1NG250800</name>
</gene>
<evidence type="ECO:0000313" key="20">
    <source>
        <dbReference type="EMBL" id="KAG2651159.1"/>
    </source>
</evidence>
<evidence type="ECO:0000256" key="7">
    <source>
        <dbReference type="ARBA" id="ARBA00022705"/>
    </source>
</evidence>
<dbReference type="FunFam" id="3.30.420.10:FF:000010">
    <property type="entry name" value="DNA polymerase epsilon catalytic subunit"/>
    <property type="match status" value="1"/>
</dbReference>
<dbReference type="GO" id="GO:0006297">
    <property type="term" value="P:nucleotide-excision repair, DNA gap filling"/>
    <property type="evidence" value="ECO:0007669"/>
    <property type="project" value="TreeGrafter"/>
</dbReference>
<evidence type="ECO:0000256" key="16">
    <source>
        <dbReference type="ARBA" id="ARBA00049244"/>
    </source>
</evidence>
<protein>
    <recommendedName>
        <fullName evidence="17">DNA polymerase epsilon catalytic subunit</fullName>
        <ecNumber evidence="17">2.7.7.7</ecNumber>
    </recommendedName>
</protein>
<dbReference type="InterPro" id="IPR042087">
    <property type="entry name" value="DNA_pol_B_thumb"/>
</dbReference>
<dbReference type="FunFam" id="3.30.342.10:FF:000012">
    <property type="entry name" value="DNA polymerase epsilon catalytic subunit"/>
    <property type="match status" value="1"/>
</dbReference>
<dbReference type="GO" id="GO:0008310">
    <property type="term" value="F:single-stranded DNA 3'-5' DNA exonuclease activity"/>
    <property type="evidence" value="ECO:0007669"/>
    <property type="project" value="TreeGrafter"/>
</dbReference>
<keyword evidence="5 17" id="KW-0808">Transferase</keyword>
<evidence type="ECO:0000256" key="18">
    <source>
        <dbReference type="SAM" id="MobiDB-lite"/>
    </source>
</evidence>
<dbReference type="GO" id="GO:0008270">
    <property type="term" value="F:zinc ion binding"/>
    <property type="evidence" value="ECO:0007669"/>
    <property type="project" value="UniProtKB-KW"/>
</dbReference>
<dbReference type="CDD" id="cd05535">
    <property type="entry name" value="POLBc_epsilon"/>
    <property type="match status" value="1"/>
</dbReference>
<evidence type="ECO:0000313" key="21">
    <source>
        <dbReference type="Proteomes" id="UP000823388"/>
    </source>
</evidence>
<feature type="region of interest" description="Disordered" evidence="18">
    <location>
        <begin position="1"/>
        <end position="30"/>
    </location>
</feature>
<dbReference type="Gene3D" id="3.30.342.10">
    <property type="entry name" value="DNA Polymerase, chain B, domain 1"/>
    <property type="match status" value="1"/>
</dbReference>
<comment type="caution">
    <text evidence="20">The sequence shown here is derived from an EMBL/GenBank/DDBJ whole genome shotgun (WGS) entry which is preliminary data.</text>
</comment>
<dbReference type="GO" id="GO:0000166">
    <property type="term" value="F:nucleotide binding"/>
    <property type="evidence" value="ECO:0007669"/>
    <property type="project" value="InterPro"/>
</dbReference>
<dbReference type="InterPro" id="IPR054475">
    <property type="entry name" value="Znf-DPOE"/>
</dbReference>
<dbReference type="InterPro" id="IPR043502">
    <property type="entry name" value="DNA/RNA_pol_sf"/>
</dbReference>
<dbReference type="GO" id="GO:0000278">
    <property type="term" value="P:mitotic cell cycle"/>
    <property type="evidence" value="ECO:0007669"/>
    <property type="project" value="TreeGrafter"/>
</dbReference>